<dbReference type="AlphaFoldDB" id="A0A433XEF9"/>
<keyword evidence="10" id="KW-1185">Reference proteome</keyword>
<feature type="transmembrane region" description="Helical" evidence="7">
    <location>
        <begin position="312"/>
        <end position="342"/>
    </location>
</feature>
<evidence type="ECO:0000256" key="6">
    <source>
        <dbReference type="ARBA" id="ARBA00023136"/>
    </source>
</evidence>
<comment type="function">
    <text evidence="7">Part of the tripartite ATP-independent periplasmic (TRAP) transport system.</text>
</comment>
<dbReference type="NCBIfam" id="TIGR00786">
    <property type="entry name" value="dctM"/>
    <property type="match status" value="1"/>
</dbReference>
<evidence type="ECO:0000256" key="3">
    <source>
        <dbReference type="ARBA" id="ARBA00022519"/>
    </source>
</evidence>
<dbReference type="Proteomes" id="UP000281547">
    <property type="component" value="Unassembled WGS sequence"/>
</dbReference>
<feature type="transmembrane region" description="Helical" evidence="7">
    <location>
        <begin position="270"/>
        <end position="292"/>
    </location>
</feature>
<evidence type="ECO:0000313" key="9">
    <source>
        <dbReference type="EMBL" id="RUT32485.1"/>
    </source>
</evidence>
<dbReference type="RefSeq" id="WP_127187442.1">
    <property type="nucleotide sequence ID" value="NZ_RZNJ01000002.1"/>
</dbReference>
<evidence type="ECO:0000259" key="8">
    <source>
        <dbReference type="Pfam" id="PF06808"/>
    </source>
</evidence>
<comment type="similarity">
    <text evidence="7">Belongs to the TRAP transporter large permease family.</text>
</comment>
<dbReference type="InterPro" id="IPR010656">
    <property type="entry name" value="DctM"/>
</dbReference>
<comment type="subunit">
    <text evidence="7">The complex comprises the extracytoplasmic solute receptor protein and the two transmembrane proteins.</text>
</comment>
<evidence type="ECO:0000256" key="7">
    <source>
        <dbReference type="RuleBase" id="RU369079"/>
    </source>
</evidence>
<comment type="caution">
    <text evidence="7">Lacks conserved residue(s) required for the propagation of feature annotation.</text>
</comment>
<keyword evidence="6 7" id="KW-0472">Membrane</keyword>
<feature type="transmembrane region" description="Helical" evidence="7">
    <location>
        <begin position="211"/>
        <end position="234"/>
    </location>
</feature>
<feature type="transmembrane region" description="Helical" evidence="7">
    <location>
        <begin position="6"/>
        <end position="34"/>
    </location>
</feature>
<feature type="transmembrane region" description="Helical" evidence="7">
    <location>
        <begin position="169"/>
        <end position="190"/>
    </location>
</feature>
<dbReference type="PANTHER" id="PTHR33362:SF3">
    <property type="entry name" value="SIALIC ACID TRAP TRANSPORTER PERMEASE PROTEIN SIAT"/>
    <property type="match status" value="1"/>
</dbReference>
<dbReference type="PIRSF" id="PIRSF006066">
    <property type="entry name" value="HI0050"/>
    <property type="match status" value="1"/>
</dbReference>
<comment type="subcellular location">
    <subcellularLocation>
        <location evidence="1 7">Cell inner membrane</location>
        <topology evidence="1 7">Multi-pass membrane protein</topology>
    </subcellularLocation>
</comment>
<keyword evidence="4 7" id="KW-0812">Transmembrane</keyword>
<dbReference type="GO" id="GO:0022857">
    <property type="term" value="F:transmembrane transporter activity"/>
    <property type="evidence" value="ECO:0007669"/>
    <property type="project" value="UniProtKB-UniRule"/>
</dbReference>
<organism evidence="9 10">
    <name type="scientific">Arsenicitalea aurantiaca</name>
    <dbReference type="NCBI Taxonomy" id="1783274"/>
    <lineage>
        <taxon>Bacteria</taxon>
        <taxon>Pseudomonadati</taxon>
        <taxon>Pseudomonadota</taxon>
        <taxon>Alphaproteobacteria</taxon>
        <taxon>Hyphomicrobiales</taxon>
        <taxon>Devosiaceae</taxon>
        <taxon>Arsenicitalea</taxon>
    </lineage>
</organism>
<comment type="caution">
    <text evidence="9">The sequence shown here is derived from an EMBL/GenBank/DDBJ whole genome shotgun (WGS) entry which is preliminary data.</text>
</comment>
<evidence type="ECO:0000313" key="10">
    <source>
        <dbReference type="Proteomes" id="UP000281547"/>
    </source>
</evidence>
<dbReference type="EMBL" id="RZNJ01000002">
    <property type="protein sequence ID" value="RUT32485.1"/>
    <property type="molecule type" value="Genomic_DNA"/>
</dbReference>
<feature type="domain" description="TRAP C4-dicarboxylate transport system permease DctM subunit" evidence="8">
    <location>
        <begin position="6"/>
        <end position="414"/>
    </location>
</feature>
<feature type="transmembrane region" description="Helical" evidence="7">
    <location>
        <begin position="132"/>
        <end position="149"/>
    </location>
</feature>
<name>A0A433XEF9_9HYPH</name>
<evidence type="ECO:0000256" key="5">
    <source>
        <dbReference type="ARBA" id="ARBA00022989"/>
    </source>
</evidence>
<keyword evidence="5 7" id="KW-1133">Transmembrane helix</keyword>
<feature type="transmembrane region" description="Helical" evidence="7">
    <location>
        <begin position="46"/>
        <end position="68"/>
    </location>
</feature>
<dbReference type="GO" id="GO:0005886">
    <property type="term" value="C:plasma membrane"/>
    <property type="evidence" value="ECO:0007669"/>
    <property type="project" value="UniProtKB-SubCell"/>
</dbReference>
<keyword evidence="7" id="KW-0813">Transport</keyword>
<reference evidence="9 10" key="1">
    <citation type="journal article" date="2016" name="Int. J. Syst. Evol. Microbiol.">
        <title>Arsenicitalea aurantiaca gen. nov., sp. nov., a new member of the family Hyphomicrobiaceae, isolated from high-arsenic sediment.</title>
        <authorList>
            <person name="Mu Y."/>
            <person name="Zhou L."/>
            <person name="Zeng X.C."/>
            <person name="Liu L."/>
            <person name="Pan Y."/>
            <person name="Chen X."/>
            <person name="Wang J."/>
            <person name="Li S."/>
            <person name="Li W.J."/>
            <person name="Wang Y."/>
        </authorList>
    </citation>
    <scope>NUCLEOTIDE SEQUENCE [LARGE SCALE GENOMIC DNA]</scope>
    <source>
        <strain evidence="9 10">42-50</strain>
    </source>
</reference>
<protein>
    <recommendedName>
        <fullName evidence="7">TRAP transporter large permease protein</fullName>
    </recommendedName>
</protein>
<keyword evidence="2" id="KW-1003">Cell membrane</keyword>
<dbReference type="Pfam" id="PF06808">
    <property type="entry name" value="DctM"/>
    <property type="match status" value="1"/>
</dbReference>
<feature type="transmembrane region" description="Helical" evidence="7">
    <location>
        <begin position="394"/>
        <end position="419"/>
    </location>
</feature>
<keyword evidence="3 7" id="KW-0997">Cell inner membrane</keyword>
<dbReference type="PANTHER" id="PTHR33362">
    <property type="entry name" value="SIALIC ACID TRAP TRANSPORTER PERMEASE PROTEIN SIAT-RELATED"/>
    <property type="match status" value="1"/>
</dbReference>
<gene>
    <name evidence="9" type="ORF">EMQ25_04830</name>
</gene>
<feature type="transmembrane region" description="Helical" evidence="7">
    <location>
        <begin position="240"/>
        <end position="258"/>
    </location>
</feature>
<proteinExistence type="inferred from homology"/>
<accession>A0A433XEF9</accession>
<dbReference type="InterPro" id="IPR004681">
    <property type="entry name" value="TRAP_DctM"/>
</dbReference>
<sequence>MIVAVLVIFAVLSMLSVPIAIATGIAVALGLVFFGSFPPELMFQKMVTGIDNFTLVAIPLFVLTGNLMNSGGITERIFTFVRKCLGHRNGGLAHANVGASVLFAGMSGSAVADAAGLGAVEIKAMRDQGYDVGFSAGITAASSVIGPIIPPSIPLVIYGAIAQVSVGQLFVAGLVPGLLLALSLSMMIVWMGRGGRFPREPRANYRERFSALGRAGLSLATPAIILVGLIGGVFTPTEAGAVAALYALVISLVVYRTIRLRDLPKIFIETMITTAIVTFIISNVSAFSWILAVSQAGSAFVEGVRGLTDNPIIVLLIINLCLLVLGCLIEAGAVLIIMTPILLPLAVSVGVDPLHFGIIIVLNLMIGVATPPVGMSLFVTAHVAGIPIEKMMRAILPFLVPLFAALLVVTYVPEVVMFLPRLLFP</sequence>
<dbReference type="OrthoDB" id="7824289at2"/>
<evidence type="ECO:0000256" key="1">
    <source>
        <dbReference type="ARBA" id="ARBA00004429"/>
    </source>
</evidence>
<evidence type="ECO:0000256" key="4">
    <source>
        <dbReference type="ARBA" id="ARBA00022692"/>
    </source>
</evidence>
<evidence type="ECO:0000256" key="2">
    <source>
        <dbReference type="ARBA" id="ARBA00022475"/>
    </source>
</evidence>